<keyword evidence="2 4" id="KW-0808">Transferase</keyword>
<dbReference type="PROSITE" id="PS51687">
    <property type="entry name" value="SAM_MT_RNA_M5U"/>
    <property type="match status" value="1"/>
</dbReference>
<protein>
    <submittedName>
        <fullName evidence="7">SAM-dependent methyltransferase, tRNA(Uracil-5)-methyltransferase</fullName>
        <ecNumber evidence="7">2.1.1.-</ecNumber>
    </submittedName>
</protein>
<dbReference type="PROSITE" id="PS01230">
    <property type="entry name" value="TRMA_1"/>
    <property type="match status" value="1"/>
</dbReference>
<feature type="binding site" evidence="4">
    <location>
        <position position="342"/>
    </location>
    <ligand>
        <name>S-adenosyl-L-methionine</name>
        <dbReference type="ChEBI" id="CHEBI:59789"/>
    </ligand>
</feature>
<evidence type="ECO:0000256" key="2">
    <source>
        <dbReference type="ARBA" id="ARBA00022679"/>
    </source>
</evidence>
<dbReference type="SUPFAM" id="SSF50249">
    <property type="entry name" value="Nucleic acid-binding proteins"/>
    <property type="match status" value="1"/>
</dbReference>
<dbReference type="OrthoDB" id="9804590at2"/>
<feature type="binding site" evidence="4">
    <location>
        <position position="247"/>
    </location>
    <ligand>
        <name>S-adenosyl-L-methionine</name>
        <dbReference type="ChEBI" id="CHEBI:59789"/>
    </ligand>
</feature>
<reference evidence="7 8" key="1">
    <citation type="journal article" date="2015" name="Genome Announc.">
        <title>Complete Genome Sequence of the Type Strain Corynebacterium mustelae DSM 45274, Isolated from Various Tissues of a Male Ferret with Lethal Sepsis.</title>
        <authorList>
            <person name="Ruckert C."/>
            <person name="Eimer J."/>
            <person name="Winkler A."/>
            <person name="Tauch A."/>
        </authorList>
    </citation>
    <scope>NUCLEOTIDE SEQUENCE [LARGE SCALE GENOMIC DNA]</scope>
    <source>
        <strain evidence="7 8">DSM 45274</strain>
    </source>
</reference>
<comment type="similarity">
    <text evidence="4">Belongs to the class I-like SAM-binding methyltransferase superfamily. RNA M5U methyltransferase family.</text>
</comment>
<feature type="binding site" evidence="4">
    <location>
        <position position="302"/>
    </location>
    <ligand>
        <name>S-adenosyl-L-methionine</name>
        <dbReference type="ChEBI" id="CHEBI:59789"/>
    </ligand>
</feature>
<keyword evidence="1 4" id="KW-0489">Methyltransferase</keyword>
<dbReference type="PROSITE" id="PS50926">
    <property type="entry name" value="TRAM"/>
    <property type="match status" value="1"/>
</dbReference>
<dbReference type="PATRIC" id="fig|571915.4.peg.1885"/>
<dbReference type="STRING" id="571915.CMUST_08905"/>
<dbReference type="RefSeq" id="WP_047262195.1">
    <property type="nucleotide sequence ID" value="NZ_CP011542.1"/>
</dbReference>
<dbReference type="InterPro" id="IPR002792">
    <property type="entry name" value="TRAM_dom"/>
</dbReference>
<dbReference type="GO" id="GO:0070475">
    <property type="term" value="P:rRNA base methylation"/>
    <property type="evidence" value="ECO:0007669"/>
    <property type="project" value="TreeGrafter"/>
</dbReference>
<gene>
    <name evidence="7" type="ORF">CMUST_08905</name>
</gene>
<evidence type="ECO:0000256" key="1">
    <source>
        <dbReference type="ARBA" id="ARBA00022603"/>
    </source>
</evidence>
<evidence type="ECO:0000256" key="3">
    <source>
        <dbReference type="ARBA" id="ARBA00022691"/>
    </source>
</evidence>
<dbReference type="EMBL" id="CP011542">
    <property type="protein sequence ID" value="AKK06098.1"/>
    <property type="molecule type" value="Genomic_DNA"/>
</dbReference>
<evidence type="ECO:0000256" key="4">
    <source>
        <dbReference type="PROSITE-ProRule" id="PRU01024"/>
    </source>
</evidence>
<dbReference type="KEGG" id="cmv:CMUST_08905"/>
<dbReference type="Pfam" id="PF05958">
    <property type="entry name" value="tRNA_U5-meth_tr"/>
    <property type="match status" value="1"/>
</dbReference>
<reference evidence="8" key="2">
    <citation type="submission" date="2015-05" db="EMBL/GenBank/DDBJ databases">
        <title>Complete genome sequence of Corynebacterium mustelae DSM 45274, isolated from various tissues of a male ferret with lethal sepsis.</title>
        <authorList>
            <person name="Ruckert C."/>
            <person name="Albersmeier A."/>
            <person name="Winkler A."/>
            <person name="Tauch A."/>
        </authorList>
    </citation>
    <scope>NUCLEOTIDE SEQUENCE [LARGE SCALE GENOMIC DNA]</scope>
    <source>
        <strain evidence="8">DSM 45274</strain>
    </source>
</reference>
<name>A0A0G3H2N2_9CORY</name>
<evidence type="ECO:0000313" key="7">
    <source>
        <dbReference type="EMBL" id="AKK06098.1"/>
    </source>
</evidence>
<dbReference type="PANTHER" id="PTHR11061">
    <property type="entry name" value="RNA M5U METHYLTRANSFERASE"/>
    <property type="match status" value="1"/>
</dbReference>
<dbReference type="Pfam" id="PF01938">
    <property type="entry name" value="TRAM"/>
    <property type="match status" value="1"/>
</dbReference>
<dbReference type="InterPro" id="IPR029063">
    <property type="entry name" value="SAM-dependent_MTases_sf"/>
</dbReference>
<dbReference type="InterPro" id="IPR010280">
    <property type="entry name" value="U5_MeTrfase_fam"/>
</dbReference>
<evidence type="ECO:0000259" key="6">
    <source>
        <dbReference type="PROSITE" id="PS50926"/>
    </source>
</evidence>
<feature type="domain" description="TRAM" evidence="6">
    <location>
        <begin position="11"/>
        <end position="69"/>
    </location>
</feature>
<sequence>MSAKLLNRDAKLHVGDEITIEITRAAHGGEGIGVATGIVIFVPGTFIGDILQCEITQVKKKFARAMAKEVVTPSPLRVDSRCPAAAHGAGCCDFATIDPEAEDEYKAAIVRDQLTRLASGVKIPPVGITKLGLTTKWRTRMRLGVDKDGNAGSRKLRSNTVIVDEPCSQAVPGLLDGVVGPGARKFSPGAEVIVVLDDESDRHIVEVRRAARGRRSEKITRNIEGSGEVVQTVGTTKFRLPATAFWQAHTKAIPAYSEIISSALSSMCPPAGIAWDLYGGVGAFVPAIQTAFGPLAEIHSVEVSPYAARVGRQTFDSNVHFHTAAVEKIVEKLPTPSAVVLDPPRSGATATAITAIAKAKPYCVVHIGCDPATFARDIKIWDAEGYSVKTITMLNAFPATHHCETIAVLAP</sequence>
<dbReference type="Proteomes" id="UP000035199">
    <property type="component" value="Chromosome"/>
</dbReference>
<dbReference type="Gene3D" id="2.40.50.140">
    <property type="entry name" value="Nucleic acid-binding proteins"/>
    <property type="match status" value="1"/>
</dbReference>
<feature type="active site" evidence="5">
    <location>
        <position position="369"/>
    </location>
</feature>
<dbReference type="AlphaFoldDB" id="A0A0G3H2N2"/>
<feature type="active site" description="Nucleophile" evidence="4">
    <location>
        <position position="369"/>
    </location>
</feature>
<dbReference type="Gene3D" id="3.40.50.150">
    <property type="entry name" value="Vaccinia Virus protein VP39"/>
    <property type="match status" value="1"/>
</dbReference>
<dbReference type="PANTHER" id="PTHR11061:SF30">
    <property type="entry name" value="TRNA (URACIL(54)-C(5))-METHYLTRANSFERASE"/>
    <property type="match status" value="1"/>
</dbReference>
<evidence type="ECO:0000313" key="8">
    <source>
        <dbReference type="Proteomes" id="UP000035199"/>
    </source>
</evidence>
<dbReference type="InterPro" id="IPR012340">
    <property type="entry name" value="NA-bd_OB-fold"/>
</dbReference>
<dbReference type="EC" id="2.1.1.-" evidence="7"/>
<accession>A0A0G3H2N2</accession>
<dbReference type="InterPro" id="IPR030390">
    <property type="entry name" value="MeTrfase_TrmA_AS"/>
</dbReference>
<dbReference type="SUPFAM" id="SSF53335">
    <property type="entry name" value="S-adenosyl-L-methionine-dependent methyltransferases"/>
    <property type="match status" value="1"/>
</dbReference>
<feature type="binding site" evidence="4">
    <location>
        <position position="278"/>
    </location>
    <ligand>
        <name>S-adenosyl-L-methionine</name>
        <dbReference type="ChEBI" id="CHEBI:59789"/>
    </ligand>
</feature>
<organism evidence="7 8">
    <name type="scientific">Corynebacterium mustelae</name>
    <dbReference type="NCBI Taxonomy" id="571915"/>
    <lineage>
        <taxon>Bacteria</taxon>
        <taxon>Bacillati</taxon>
        <taxon>Actinomycetota</taxon>
        <taxon>Actinomycetes</taxon>
        <taxon>Mycobacteriales</taxon>
        <taxon>Corynebacteriaceae</taxon>
        <taxon>Corynebacterium</taxon>
    </lineage>
</organism>
<keyword evidence="3 4" id="KW-0949">S-adenosyl-L-methionine</keyword>
<evidence type="ECO:0000256" key="5">
    <source>
        <dbReference type="PROSITE-ProRule" id="PRU10015"/>
    </source>
</evidence>
<keyword evidence="8" id="KW-1185">Reference proteome</keyword>
<dbReference type="GO" id="GO:0070041">
    <property type="term" value="F:rRNA (uridine-C5-)-methyltransferase activity"/>
    <property type="evidence" value="ECO:0007669"/>
    <property type="project" value="TreeGrafter"/>
</dbReference>
<proteinExistence type="inferred from homology"/>